<dbReference type="RefSeq" id="WP_306038293.1">
    <property type="nucleotide sequence ID" value="NZ_CP132302.1"/>
</dbReference>
<evidence type="ECO:0000256" key="1">
    <source>
        <dbReference type="SAM" id="MobiDB-lite"/>
    </source>
</evidence>
<dbReference type="Pfam" id="PF05954">
    <property type="entry name" value="Phage_GPD"/>
    <property type="match status" value="1"/>
</dbReference>
<evidence type="ECO:0000313" key="3">
    <source>
        <dbReference type="Proteomes" id="UP001234585"/>
    </source>
</evidence>
<protein>
    <submittedName>
        <fullName evidence="2">Contractile injection system protein, VgrG/Pvc8 family</fullName>
    </submittedName>
</protein>
<feature type="compositionally biased region" description="Polar residues" evidence="1">
    <location>
        <begin position="372"/>
        <end position="385"/>
    </location>
</feature>
<dbReference type="AlphaFoldDB" id="A0AA50H816"/>
<feature type="region of interest" description="Disordered" evidence="1">
    <location>
        <begin position="333"/>
        <end position="385"/>
    </location>
</feature>
<reference evidence="2 3" key="1">
    <citation type="submission" date="2023-08" db="EMBL/GenBank/DDBJ databases">
        <title>Pathogen: clinical or host-associated sample.</title>
        <authorList>
            <person name="Hergert J."/>
            <person name="Casey R."/>
            <person name="Wagner J."/>
            <person name="Young E.L."/>
            <person name="Oakeson K.F."/>
        </authorList>
    </citation>
    <scope>NUCLEOTIDE SEQUENCE [LARGE SCALE GENOMIC DNA]</scope>
    <source>
        <strain evidence="2 3">1760953</strain>
    </source>
</reference>
<proteinExistence type="predicted"/>
<gene>
    <name evidence="2" type="ORF">Q9313_06320</name>
</gene>
<accession>A0AA50H816</accession>
<organism evidence="2 3">
    <name type="scientific">Shinella sumterensis</name>
    <dbReference type="NCBI Taxonomy" id="1967501"/>
    <lineage>
        <taxon>Bacteria</taxon>
        <taxon>Pseudomonadati</taxon>
        <taxon>Pseudomonadota</taxon>
        <taxon>Alphaproteobacteria</taxon>
        <taxon>Hyphomicrobiales</taxon>
        <taxon>Rhizobiaceae</taxon>
        <taxon>Shinella</taxon>
    </lineage>
</organism>
<keyword evidence="3" id="KW-1185">Reference proteome</keyword>
<evidence type="ECO:0000313" key="2">
    <source>
        <dbReference type="EMBL" id="WLR98642.1"/>
    </source>
</evidence>
<dbReference type="Proteomes" id="UP001234585">
    <property type="component" value="Chromosome"/>
</dbReference>
<sequence>MKPRIEITIDGQPVAGAFYERLISVTVTDKEEGGADTFDMELNDGPPQFLAIPRKGAVVDIRMGYGTTRSLGRFTADKVTPKFLPYSMSIGGKSADLRSGKLKEKQERHWDKKKLKDIVSEVATESGLSASVDSDIGDFEYEWFGQQDESNVQMLQRLADRHNALFAVKGGKLVFSKRGSGLSASGTFAGTVIVTPDMVVQGSGSFESNDETKYSKVVAYYQDKDKAERVEVAVDADADGDSVYRITEPFSSLAEADKAAQAKANDRKRFEGSASVTVIGDTAITAGSALLFSGIRPGLDGVPYVIDTATHKYDKSGGYTTAISAKLYDGKSGNGGKAPAAANDNRAGTKTVGETGTVAKDSPAGTPATPDGWSQYQRNGLTDAN</sequence>
<name>A0AA50H816_9HYPH</name>
<dbReference type="SUPFAM" id="SSF69279">
    <property type="entry name" value="Phage tail proteins"/>
    <property type="match status" value="1"/>
</dbReference>
<dbReference type="EMBL" id="CP132302">
    <property type="protein sequence ID" value="WLR98642.1"/>
    <property type="molecule type" value="Genomic_DNA"/>
</dbReference>